<dbReference type="Proteomes" id="UP001208689">
    <property type="component" value="Chromosome"/>
</dbReference>
<accession>A0ABY6HLJ9</accession>
<protein>
    <submittedName>
        <fullName evidence="1">Uncharacterized protein</fullName>
    </submittedName>
</protein>
<reference evidence="1" key="1">
    <citation type="submission" date="2022-09" db="EMBL/GenBank/DDBJ databases">
        <title>Actin cytoskeleton and complex cell architecture in an #Asgard archaeon.</title>
        <authorList>
            <person name="Ponce Toledo R.I."/>
            <person name="Schleper C."/>
            <person name="Rodrigues Oliveira T."/>
            <person name="Wollweber F."/>
            <person name="Xu J."/>
            <person name="Rittmann S."/>
            <person name="Klingl A."/>
            <person name="Pilhofer M."/>
        </authorList>
    </citation>
    <scope>NUCLEOTIDE SEQUENCE</scope>
    <source>
        <strain evidence="1">B-35</strain>
    </source>
</reference>
<name>A0ABY6HLJ9_9ARCH</name>
<gene>
    <name evidence="1" type="ORF">NEF87_000672</name>
</gene>
<evidence type="ECO:0000313" key="1">
    <source>
        <dbReference type="EMBL" id="UYP44387.1"/>
    </source>
</evidence>
<keyword evidence="2" id="KW-1185">Reference proteome</keyword>
<organism evidence="1 2">
    <name type="scientific">Candidatus Lokiarchaeum ossiferum</name>
    <dbReference type="NCBI Taxonomy" id="2951803"/>
    <lineage>
        <taxon>Archaea</taxon>
        <taxon>Promethearchaeati</taxon>
        <taxon>Promethearchaeota</taxon>
        <taxon>Promethearchaeia</taxon>
        <taxon>Promethearchaeales</taxon>
        <taxon>Promethearchaeaceae</taxon>
        <taxon>Candidatus Lokiarchaeum</taxon>
    </lineage>
</organism>
<dbReference type="EMBL" id="CP104013">
    <property type="protein sequence ID" value="UYP44387.1"/>
    <property type="molecule type" value="Genomic_DNA"/>
</dbReference>
<proteinExistence type="predicted"/>
<evidence type="ECO:0000313" key="2">
    <source>
        <dbReference type="Proteomes" id="UP001208689"/>
    </source>
</evidence>
<sequence>MPIFTKKKVLKAMDGKREDLSYMFDNLSTELLETEKRLENIAYQINFFGATPELNAEKNDCELMLSWVQSQFDEIKKSLFQINAHSLSH</sequence>